<name>A0A367RZ10_9NOSO</name>
<reference evidence="2" key="1">
    <citation type="submission" date="2016-04" db="EMBL/GenBank/DDBJ databases">
        <authorList>
            <person name="Tabuchi Yagui T.R."/>
        </authorList>
    </citation>
    <scope>NUCLEOTIDE SEQUENCE [LARGE SCALE GENOMIC DNA]</scope>
    <source>
        <strain evidence="2">NIES-26</strain>
    </source>
</reference>
<sequence length="266" mass="30691">MSEQVEQSQQQSQQNYFQAIGVISGQIIFTEDKKLKIQIGRREYALFSKPQPFEALKMHLKKRDASEVSLLVYPKVIHFPKPEQPHQIYFQLLAHQEVSTGLFEELNDGEFKLFGLWQFIPVCRTPCISIFKNFHKDRLDFIKSADTSLKVKFMKASHLPIVWKDAIVPPFRFNPKLSKEEQAKRYFVQLKAKFNPDKNIFIFDSLMGLPTEELPNFLKASKTDKATVAAEKRKSNPNKKPGAKKESKTPLPKPIKKKAVPKTEGE</sequence>
<protein>
    <submittedName>
        <fullName evidence="2">Uncharacterized protein</fullName>
    </submittedName>
</protein>
<feature type="region of interest" description="Disordered" evidence="1">
    <location>
        <begin position="224"/>
        <end position="266"/>
    </location>
</feature>
<organism evidence="2 3">
    <name type="scientific">Nostoc minutum NIES-26</name>
    <dbReference type="NCBI Taxonomy" id="1844469"/>
    <lineage>
        <taxon>Bacteria</taxon>
        <taxon>Bacillati</taxon>
        <taxon>Cyanobacteriota</taxon>
        <taxon>Cyanophyceae</taxon>
        <taxon>Nostocales</taxon>
        <taxon>Nostocaceae</taxon>
        <taxon>Nostoc</taxon>
    </lineage>
</organism>
<comment type="caution">
    <text evidence="2">The sequence shown here is derived from an EMBL/GenBank/DDBJ whole genome shotgun (WGS) entry which is preliminary data.</text>
</comment>
<dbReference type="Proteomes" id="UP000252107">
    <property type="component" value="Unassembled WGS sequence"/>
</dbReference>
<gene>
    <name evidence="2" type="ORF">A6770_36980</name>
</gene>
<evidence type="ECO:0000256" key="1">
    <source>
        <dbReference type="SAM" id="MobiDB-lite"/>
    </source>
</evidence>
<evidence type="ECO:0000313" key="3">
    <source>
        <dbReference type="Proteomes" id="UP000252107"/>
    </source>
</evidence>
<dbReference type="AlphaFoldDB" id="A0A367RZ10"/>
<feature type="compositionally biased region" description="Basic and acidic residues" evidence="1">
    <location>
        <begin position="224"/>
        <end position="234"/>
    </location>
</feature>
<proteinExistence type="predicted"/>
<evidence type="ECO:0000313" key="2">
    <source>
        <dbReference type="EMBL" id="RCJ40934.1"/>
    </source>
</evidence>
<accession>A0A367RZ10</accession>
<dbReference type="EMBL" id="LXQD01000035">
    <property type="protein sequence ID" value="RCJ40934.1"/>
    <property type="molecule type" value="Genomic_DNA"/>
</dbReference>
<keyword evidence="3" id="KW-1185">Reference proteome</keyword>